<reference evidence="3" key="2">
    <citation type="submission" date="2016-05" db="EMBL/GenBank/DDBJ databases">
        <title>Comparative analysis highlights variable genome content of wheat rusts and divergence of the mating loci.</title>
        <authorList>
            <person name="Cuomo C.A."/>
            <person name="Bakkeren G."/>
            <person name="Szabo L."/>
            <person name="Khalil H."/>
            <person name="Joly D."/>
            <person name="Goldberg J."/>
            <person name="Young S."/>
            <person name="Zeng Q."/>
            <person name="Fellers J."/>
        </authorList>
    </citation>
    <scope>NUCLEOTIDE SEQUENCE [LARGE SCALE GENOMIC DNA]</scope>
    <source>
        <strain evidence="3">1-1 BBBD Race 1</strain>
    </source>
</reference>
<dbReference type="OrthoDB" id="3207600at2759"/>
<dbReference type="InterPro" id="IPR046496">
    <property type="entry name" value="DUF6589"/>
</dbReference>
<dbReference type="Proteomes" id="UP000005240">
    <property type="component" value="Unassembled WGS sequence"/>
</dbReference>
<dbReference type="EnsemblFungi" id="PTTG_01792-t43_1">
    <property type="protein sequence ID" value="PTTG_01792-t43_1-p1"/>
    <property type="gene ID" value="PTTG_01792"/>
</dbReference>
<evidence type="ECO:0000313" key="3">
    <source>
        <dbReference type="EMBL" id="OAV98578.1"/>
    </source>
</evidence>
<protein>
    <recommendedName>
        <fullName evidence="2">DUF6589 domain-containing protein</fullName>
    </recommendedName>
</protein>
<name>A0A180H1W3_PUCT1</name>
<evidence type="ECO:0000313" key="5">
    <source>
        <dbReference type="Proteomes" id="UP000005240"/>
    </source>
</evidence>
<evidence type="ECO:0000256" key="1">
    <source>
        <dbReference type="SAM" id="MobiDB-lite"/>
    </source>
</evidence>
<feature type="region of interest" description="Disordered" evidence="1">
    <location>
        <begin position="154"/>
        <end position="204"/>
    </location>
</feature>
<reference evidence="3" key="1">
    <citation type="submission" date="2009-11" db="EMBL/GenBank/DDBJ databases">
        <authorList>
            <consortium name="The Broad Institute Genome Sequencing Platform"/>
            <person name="Ward D."/>
            <person name="Feldgarden M."/>
            <person name="Earl A."/>
            <person name="Young S.K."/>
            <person name="Zeng Q."/>
            <person name="Koehrsen M."/>
            <person name="Alvarado L."/>
            <person name="Berlin A."/>
            <person name="Bochicchio J."/>
            <person name="Borenstein D."/>
            <person name="Chapman S.B."/>
            <person name="Chen Z."/>
            <person name="Engels R."/>
            <person name="Freedman E."/>
            <person name="Gellesch M."/>
            <person name="Goldberg J."/>
            <person name="Griggs A."/>
            <person name="Gujja S."/>
            <person name="Heilman E."/>
            <person name="Heiman D."/>
            <person name="Hepburn T."/>
            <person name="Howarth C."/>
            <person name="Jen D."/>
            <person name="Larson L."/>
            <person name="Lewis B."/>
            <person name="Mehta T."/>
            <person name="Park D."/>
            <person name="Pearson M."/>
            <person name="Roberts A."/>
            <person name="Saif S."/>
            <person name="Shea T."/>
            <person name="Shenoy N."/>
            <person name="Sisk P."/>
            <person name="Stolte C."/>
            <person name="Sykes S."/>
            <person name="Thomson T."/>
            <person name="Walk T."/>
            <person name="White J."/>
            <person name="Yandava C."/>
            <person name="Izard J."/>
            <person name="Baranova O.V."/>
            <person name="Blanton J.M."/>
            <person name="Tanner A.C."/>
            <person name="Dewhirst F.E."/>
            <person name="Haas B."/>
            <person name="Nusbaum C."/>
            <person name="Birren B."/>
        </authorList>
    </citation>
    <scope>NUCLEOTIDE SEQUENCE [LARGE SCALE GENOMIC DNA]</scope>
    <source>
        <strain evidence="3">1-1 BBBD Race 1</strain>
    </source>
</reference>
<feature type="compositionally biased region" description="Acidic residues" evidence="1">
    <location>
        <begin position="158"/>
        <end position="167"/>
    </location>
</feature>
<sequence length="866" mass="97868">MAQNTTSSTSNITSEESKLKQISDLIEKLHWVPKSYFEHFLNAKSAASICKRRLWGSPGPGWDSTKRLLESIKRVVRKYSEGKQLWDDFIMEEATLIICRQKPTTGKFPRGSYYSSHDLNEAFFTPEARAERSDHITDSMKFLYNLLMNKLARPDTGDNSDDEEEDTNTSCVNLPPLEPPLPSPDAPHPPPLDPSPSEPLDPNAKIPIALSEDDVMEVDINILRPSTDPKIRRQKQNEDIARTICSMVAFGRNRRHNGFQMTNGLLFIACGVTERVNKYLNYIGLACSRKTAHIGLASLGKEAEEKIKKRFSDENSKVFAPSICIDNLDFQQSIHTKSVGHSSTMFHGTWGYIHRLPCSFFGNLDQSELTLAALKDARKKNINLEVQPRHFGPTLASDQHFKATLKSQLTSVFLWYIGSSNDKHSSPVDHPPQVRPVSPEKPNLRMLKLMMASDNSSEGIGDVLTGLAEQAGLTSEQFASKLQVIEGDLGTCMNISSLCELRIPAGYSQTSLANLLSIPGGAHTMWNFAQAIFLHHWGDHTNRRDTGAWRILKALGIPADKPVTKRDFTLMISNMEKIHQADLLYCILLVMGKEGETLPETLPTMSPLDIQEIIDKTYDRFLSGEALQNAVDKKQTKLVNLLLRLRDFATVIEVNQATKEGDTGRLLFMWKRWAVMGQGLKKLVHYSRHLPQLILLLEIILPKSLAKVIEATLLLCPSGRKGHFVATDFYLEVQNFWLKYFYNHSGIGTVIERLRDVFSINIPILKQLMHLLNIELGMNVIQQSHQNQITNISMNSFISFAKQYNICLAEEKPDDFIPILTSDVYDEGISTMKEDFKNRKGGLDRLKPAYMFDQAMDFVQEFQRNL</sequence>
<proteinExistence type="predicted"/>
<reference evidence="4 5" key="3">
    <citation type="journal article" date="2017" name="G3 (Bethesda)">
        <title>Comparative analysis highlights variable genome content of wheat rusts and divergence of the mating loci.</title>
        <authorList>
            <person name="Cuomo C.A."/>
            <person name="Bakkeren G."/>
            <person name="Khalil H.B."/>
            <person name="Panwar V."/>
            <person name="Joly D."/>
            <person name="Linning R."/>
            <person name="Sakthikumar S."/>
            <person name="Song X."/>
            <person name="Adiconis X."/>
            <person name="Fan L."/>
            <person name="Goldberg J.M."/>
            <person name="Levin J.Z."/>
            <person name="Young S."/>
            <person name="Zeng Q."/>
            <person name="Anikster Y."/>
            <person name="Bruce M."/>
            <person name="Wang M."/>
            <person name="Yin C."/>
            <person name="McCallum B."/>
            <person name="Szabo L.J."/>
            <person name="Hulbert S."/>
            <person name="Chen X."/>
            <person name="Fellers J.P."/>
        </authorList>
    </citation>
    <scope>NUCLEOTIDE SEQUENCE</scope>
    <source>
        <strain evidence="5">Isolate 1-1 / race 1 (BBBD)</strain>
        <strain evidence="4">isolate 1-1 / race 1 (BBBD)</strain>
    </source>
</reference>
<dbReference type="Pfam" id="PF20231">
    <property type="entry name" value="DUF6589"/>
    <property type="match status" value="1"/>
</dbReference>
<dbReference type="VEuPathDB" id="FungiDB:PTTG_01792"/>
<dbReference type="EMBL" id="ADAS02000006">
    <property type="protein sequence ID" value="OAV98578.1"/>
    <property type="molecule type" value="Genomic_DNA"/>
</dbReference>
<dbReference type="AlphaFoldDB" id="A0A180H1W3"/>
<accession>A0A180H1W3</accession>
<organism evidence="3">
    <name type="scientific">Puccinia triticina (isolate 1-1 / race 1 (BBBD))</name>
    <name type="common">Brown leaf rust fungus</name>
    <dbReference type="NCBI Taxonomy" id="630390"/>
    <lineage>
        <taxon>Eukaryota</taxon>
        <taxon>Fungi</taxon>
        <taxon>Dikarya</taxon>
        <taxon>Basidiomycota</taxon>
        <taxon>Pucciniomycotina</taxon>
        <taxon>Pucciniomycetes</taxon>
        <taxon>Pucciniales</taxon>
        <taxon>Pucciniaceae</taxon>
        <taxon>Puccinia</taxon>
    </lineage>
</organism>
<feature type="compositionally biased region" description="Pro residues" evidence="1">
    <location>
        <begin position="176"/>
        <end position="199"/>
    </location>
</feature>
<reference evidence="4" key="4">
    <citation type="submission" date="2025-05" db="UniProtKB">
        <authorList>
            <consortium name="EnsemblFungi"/>
        </authorList>
    </citation>
    <scope>IDENTIFICATION</scope>
    <source>
        <strain evidence="4">isolate 1-1 / race 1 (BBBD)</strain>
    </source>
</reference>
<dbReference type="STRING" id="630390.A0A180H1W3"/>
<evidence type="ECO:0000259" key="2">
    <source>
        <dbReference type="Pfam" id="PF20231"/>
    </source>
</evidence>
<feature type="domain" description="DUF6589" evidence="2">
    <location>
        <begin position="389"/>
        <end position="785"/>
    </location>
</feature>
<keyword evidence="5" id="KW-1185">Reference proteome</keyword>
<evidence type="ECO:0000313" key="4">
    <source>
        <dbReference type="EnsemblFungi" id="PTTG_01792-t43_1-p1"/>
    </source>
</evidence>
<gene>
    <name evidence="3" type="ORF">PTTG_01792</name>
</gene>